<evidence type="ECO:0000313" key="3">
    <source>
        <dbReference type="Proteomes" id="UP000184301"/>
    </source>
</evidence>
<feature type="domain" description="HTH cro/C1-type" evidence="1">
    <location>
        <begin position="13"/>
        <end position="47"/>
    </location>
</feature>
<dbReference type="EMBL" id="FQZY01000112">
    <property type="protein sequence ID" value="SHK93605.1"/>
    <property type="molecule type" value="Genomic_DNA"/>
</dbReference>
<proteinExistence type="predicted"/>
<name>A0A1M6WJA9_9FIRM</name>
<evidence type="ECO:0000313" key="2">
    <source>
        <dbReference type="EMBL" id="SHK93605.1"/>
    </source>
</evidence>
<protein>
    <submittedName>
        <fullName evidence="2">Transcriptional regulator, y4mF family</fullName>
    </submittedName>
</protein>
<dbReference type="CDD" id="cd00093">
    <property type="entry name" value="HTH_XRE"/>
    <property type="match status" value="1"/>
</dbReference>
<dbReference type="GO" id="GO:0003677">
    <property type="term" value="F:DNA binding"/>
    <property type="evidence" value="ECO:0007669"/>
    <property type="project" value="InterPro"/>
</dbReference>
<dbReference type="Pfam" id="PF01381">
    <property type="entry name" value="HTH_3"/>
    <property type="match status" value="1"/>
</dbReference>
<dbReference type="STRING" id="1121950.SAMN02745243_04028"/>
<evidence type="ECO:0000259" key="1">
    <source>
        <dbReference type="PROSITE" id="PS50943"/>
    </source>
</evidence>
<dbReference type="AlphaFoldDB" id="A0A1M6WJA9"/>
<accession>A0A1M6WJA9</accession>
<dbReference type="SMART" id="SM00530">
    <property type="entry name" value="HTH_XRE"/>
    <property type="match status" value="1"/>
</dbReference>
<sequence>MKIVDAKTLGQAIRNRRKELNYTQAFLSHFSGLSVSFISDLENGKVSCEIGKTIFLLNILGLDCIVTNRGE</sequence>
<dbReference type="PROSITE" id="PS50943">
    <property type="entry name" value="HTH_CROC1"/>
    <property type="match status" value="1"/>
</dbReference>
<dbReference type="InterPro" id="IPR010982">
    <property type="entry name" value="Lambda_DNA-bd_dom_sf"/>
</dbReference>
<dbReference type="RefSeq" id="WP_073113267.1">
    <property type="nucleotide sequence ID" value="NZ_FQZY01000112.1"/>
</dbReference>
<dbReference type="InterPro" id="IPR001387">
    <property type="entry name" value="Cro/C1-type_HTH"/>
</dbReference>
<organism evidence="2 3">
    <name type="scientific">Hespellia stercorisuis DSM 15480</name>
    <dbReference type="NCBI Taxonomy" id="1121950"/>
    <lineage>
        <taxon>Bacteria</taxon>
        <taxon>Bacillati</taxon>
        <taxon>Bacillota</taxon>
        <taxon>Clostridia</taxon>
        <taxon>Lachnospirales</taxon>
        <taxon>Lachnospiraceae</taxon>
        <taxon>Hespellia</taxon>
    </lineage>
</organism>
<dbReference type="Proteomes" id="UP000184301">
    <property type="component" value="Unassembled WGS sequence"/>
</dbReference>
<gene>
    <name evidence="2" type="ORF">SAMN02745243_04028</name>
</gene>
<dbReference type="Gene3D" id="1.10.260.40">
    <property type="entry name" value="lambda repressor-like DNA-binding domains"/>
    <property type="match status" value="1"/>
</dbReference>
<dbReference type="SUPFAM" id="SSF47413">
    <property type="entry name" value="lambda repressor-like DNA-binding domains"/>
    <property type="match status" value="1"/>
</dbReference>
<keyword evidence="3" id="KW-1185">Reference proteome</keyword>
<reference evidence="2 3" key="1">
    <citation type="submission" date="2016-11" db="EMBL/GenBank/DDBJ databases">
        <authorList>
            <person name="Jaros S."/>
            <person name="Januszkiewicz K."/>
            <person name="Wedrychowicz H."/>
        </authorList>
    </citation>
    <scope>NUCLEOTIDE SEQUENCE [LARGE SCALE GENOMIC DNA]</scope>
    <source>
        <strain evidence="2 3">DSM 15480</strain>
    </source>
</reference>